<dbReference type="AlphaFoldDB" id="X0US77"/>
<sequence>MAFYNKTGNRLHTIYTAATPEYGKESFFVRFERDIAHIKHLYPKVQYIGIADGAKDNWPFLEKHTEIQITDFWHATEYLGKAANVIYKGKAKMEERTKWLDDRCHKLKHNHGAASRILREMETFKTNLKISKEDYKILVSSITYFKNQKQRMTYAKNVNSQLPIGSGVTEAACKLIVKQRLCCSGMKWKDRGASIVLALRTLSYTNKRWPQFWGKINQYGSSLAA</sequence>
<proteinExistence type="predicted"/>
<name>X0US77_9ZZZZ</name>
<organism evidence="1">
    <name type="scientific">marine sediment metagenome</name>
    <dbReference type="NCBI Taxonomy" id="412755"/>
    <lineage>
        <taxon>unclassified sequences</taxon>
        <taxon>metagenomes</taxon>
        <taxon>ecological metagenomes</taxon>
    </lineage>
</organism>
<gene>
    <name evidence="1" type="ORF">S01H1_38895</name>
</gene>
<protein>
    <recommendedName>
        <fullName evidence="2">Transposase IS204/IS1001/IS1096/IS1165 DDE domain-containing protein</fullName>
    </recommendedName>
</protein>
<comment type="caution">
    <text evidence="1">The sequence shown here is derived from an EMBL/GenBank/DDBJ whole genome shotgun (WGS) entry which is preliminary data.</text>
</comment>
<evidence type="ECO:0000313" key="1">
    <source>
        <dbReference type="EMBL" id="GAG08699.1"/>
    </source>
</evidence>
<evidence type="ECO:0008006" key="2">
    <source>
        <dbReference type="Google" id="ProtNLM"/>
    </source>
</evidence>
<dbReference type="EMBL" id="BARS01024507">
    <property type="protein sequence ID" value="GAG08699.1"/>
    <property type="molecule type" value="Genomic_DNA"/>
</dbReference>
<accession>X0US77</accession>
<reference evidence="1" key="1">
    <citation type="journal article" date="2014" name="Front. Microbiol.">
        <title>High frequency of phylogenetically diverse reductive dehalogenase-homologous genes in deep subseafloor sedimentary metagenomes.</title>
        <authorList>
            <person name="Kawai M."/>
            <person name="Futagami T."/>
            <person name="Toyoda A."/>
            <person name="Takaki Y."/>
            <person name="Nishi S."/>
            <person name="Hori S."/>
            <person name="Arai W."/>
            <person name="Tsubouchi T."/>
            <person name="Morono Y."/>
            <person name="Uchiyama I."/>
            <person name="Ito T."/>
            <person name="Fujiyama A."/>
            <person name="Inagaki F."/>
            <person name="Takami H."/>
        </authorList>
    </citation>
    <scope>NUCLEOTIDE SEQUENCE</scope>
    <source>
        <strain evidence="1">Expedition CK06-06</strain>
    </source>
</reference>